<dbReference type="OrthoDB" id="1451596at2"/>
<gene>
    <name evidence="9" type="ORF">EDB95_3368</name>
</gene>
<feature type="transmembrane region" description="Helical" evidence="6">
    <location>
        <begin position="752"/>
        <end position="775"/>
    </location>
</feature>
<dbReference type="EMBL" id="SODV01000001">
    <property type="protein sequence ID" value="TDX02312.1"/>
    <property type="molecule type" value="Genomic_DNA"/>
</dbReference>
<dbReference type="Pfam" id="PF12704">
    <property type="entry name" value="MacB_PCD"/>
    <property type="match status" value="1"/>
</dbReference>
<protein>
    <submittedName>
        <fullName evidence="9">ABC-type antimicrobial peptide transport system permease subunit</fullName>
    </submittedName>
</protein>
<evidence type="ECO:0000256" key="3">
    <source>
        <dbReference type="ARBA" id="ARBA00022692"/>
    </source>
</evidence>
<accession>A0A4R8DV71</accession>
<dbReference type="GO" id="GO:0022857">
    <property type="term" value="F:transmembrane transporter activity"/>
    <property type="evidence" value="ECO:0007669"/>
    <property type="project" value="TreeGrafter"/>
</dbReference>
<feature type="transmembrane region" description="Helical" evidence="6">
    <location>
        <begin position="704"/>
        <end position="724"/>
    </location>
</feature>
<dbReference type="InterPro" id="IPR003838">
    <property type="entry name" value="ABC3_permease_C"/>
</dbReference>
<name>A0A4R8DV71_9BACT</name>
<evidence type="ECO:0000313" key="10">
    <source>
        <dbReference type="Proteomes" id="UP000294498"/>
    </source>
</evidence>
<feature type="domain" description="ABC3 transporter permease C-terminal" evidence="7">
    <location>
        <begin position="703"/>
        <end position="816"/>
    </location>
</feature>
<evidence type="ECO:0000313" key="9">
    <source>
        <dbReference type="EMBL" id="TDX02312.1"/>
    </source>
</evidence>
<evidence type="ECO:0000256" key="5">
    <source>
        <dbReference type="ARBA" id="ARBA00023136"/>
    </source>
</evidence>
<organism evidence="9 10">
    <name type="scientific">Dinghuibacter silviterrae</name>
    <dbReference type="NCBI Taxonomy" id="1539049"/>
    <lineage>
        <taxon>Bacteria</taxon>
        <taxon>Pseudomonadati</taxon>
        <taxon>Bacteroidota</taxon>
        <taxon>Chitinophagia</taxon>
        <taxon>Chitinophagales</taxon>
        <taxon>Chitinophagaceae</taxon>
        <taxon>Dinghuibacter</taxon>
    </lineage>
</organism>
<dbReference type="Pfam" id="PF02687">
    <property type="entry name" value="FtsX"/>
    <property type="match status" value="2"/>
</dbReference>
<dbReference type="PANTHER" id="PTHR30572:SF18">
    <property type="entry name" value="ABC-TYPE MACROLIDE FAMILY EXPORT SYSTEM PERMEASE COMPONENT 2"/>
    <property type="match status" value="1"/>
</dbReference>
<reference evidence="9 10" key="1">
    <citation type="submission" date="2019-03" db="EMBL/GenBank/DDBJ databases">
        <title>Genomic Encyclopedia of Type Strains, Phase IV (KMG-IV): sequencing the most valuable type-strain genomes for metagenomic binning, comparative biology and taxonomic classification.</title>
        <authorList>
            <person name="Goeker M."/>
        </authorList>
    </citation>
    <scope>NUCLEOTIDE SEQUENCE [LARGE SCALE GENOMIC DNA]</scope>
    <source>
        <strain evidence="9 10">DSM 100059</strain>
    </source>
</reference>
<feature type="transmembrane region" description="Helical" evidence="6">
    <location>
        <begin position="357"/>
        <end position="380"/>
    </location>
</feature>
<keyword evidence="3 6" id="KW-0812">Transmembrane</keyword>
<evidence type="ECO:0000256" key="1">
    <source>
        <dbReference type="ARBA" id="ARBA00004651"/>
    </source>
</evidence>
<dbReference type="AlphaFoldDB" id="A0A4R8DV71"/>
<feature type="transmembrane region" description="Helical" evidence="6">
    <location>
        <begin position="445"/>
        <end position="468"/>
    </location>
</feature>
<dbReference type="InterPro" id="IPR050250">
    <property type="entry name" value="Macrolide_Exporter_MacB"/>
</dbReference>
<dbReference type="InterPro" id="IPR025857">
    <property type="entry name" value="MacB_PCD"/>
</dbReference>
<evidence type="ECO:0000256" key="6">
    <source>
        <dbReference type="SAM" id="Phobius"/>
    </source>
</evidence>
<sequence>MLKNHVKSAWRNIVRHKGSTAINILGLSIGICASLIIYLITSFEFSFDRFHPDKERIYRIVGFEKDGLGNKEEKGFAIRPLPLAMRDELTGFETVTEFHNYYARVIVPQGTGEPLRFEATKRGEQVSPIIIAEHQYFDIFRYQWLQGNAATALNEPFKVVLSEKEAYNYFGRIPLEKIVGKLVFYHDIYLNDSLPLTVSGIVKDWTNNTDLAFKDFISFPTIGHSFLKGEIQLDHWGNWSPTTQGFVKLAKGVTPEQAVRQFPKFFATHLPQSPGHEAGITLQPLSDIHFNSAYKDDFTRHAHLPTLYALIGIAAFILILATANFINLATAQSIVRAKEIGVRKVLGSSRASLRWQFLVETFLVTSLSVVISIAAVYPLLRVFQSIIPENVAFHPADPGTLLFLLLMTILTSLLAGVYPAIVLSSRLPALSLKGHGVQKSDHDGFLRKGLIVFQFAVSLLFIISTLVIRNQIRFIQNKDLGFKKDPIISFRTGWNSPIDKVSLFAERLRQLSSVEMVSTHMETPAAKVHPSTHLTRVDQPEFVAKDASDEMADENYVPLFGLTIIAGRNIRHSDTVREYLVNETCANALGFRKPGDAIGEIAQNGMNDAKGMIVGVVKDFHSRSLHDPITSFFISSDKNQERTISVKLTAHWRNPAEFAATIARIEAIWKELYPDEKFEFSFFDETIDQLYAGEQRTAKMMNTAMVLAIFIACMGLFGLVTFTARQRTREIGIRKVLGASVTGIVAMLSKDFIVLVVIALIIASPIAWYCMHVWLQNFAYRIAINGWLFPISGFAAVALALVTIGYQAIKAAMANPVRSLRGE</sequence>
<feature type="transmembrane region" description="Helical" evidence="6">
    <location>
        <begin position="307"/>
        <end position="329"/>
    </location>
</feature>
<feature type="transmembrane region" description="Helical" evidence="6">
    <location>
        <begin position="21"/>
        <end position="40"/>
    </location>
</feature>
<dbReference type="RefSeq" id="WP_133994929.1">
    <property type="nucleotide sequence ID" value="NZ_SODV01000001.1"/>
</dbReference>
<evidence type="ECO:0000259" key="7">
    <source>
        <dbReference type="Pfam" id="PF02687"/>
    </source>
</evidence>
<dbReference type="GO" id="GO:0005886">
    <property type="term" value="C:plasma membrane"/>
    <property type="evidence" value="ECO:0007669"/>
    <property type="project" value="UniProtKB-SubCell"/>
</dbReference>
<dbReference type="PANTHER" id="PTHR30572">
    <property type="entry name" value="MEMBRANE COMPONENT OF TRANSPORTER-RELATED"/>
    <property type="match status" value="1"/>
</dbReference>
<feature type="domain" description="MacB-like periplasmic core" evidence="8">
    <location>
        <begin position="20"/>
        <end position="262"/>
    </location>
</feature>
<keyword evidence="2" id="KW-1003">Cell membrane</keyword>
<keyword evidence="4 6" id="KW-1133">Transmembrane helix</keyword>
<evidence type="ECO:0000259" key="8">
    <source>
        <dbReference type="Pfam" id="PF12704"/>
    </source>
</evidence>
<proteinExistence type="predicted"/>
<keyword evidence="10" id="KW-1185">Reference proteome</keyword>
<comment type="caution">
    <text evidence="9">The sequence shown here is derived from an EMBL/GenBank/DDBJ whole genome shotgun (WGS) entry which is preliminary data.</text>
</comment>
<feature type="transmembrane region" description="Helical" evidence="6">
    <location>
        <begin position="787"/>
        <end position="809"/>
    </location>
</feature>
<comment type="subcellular location">
    <subcellularLocation>
        <location evidence="1">Cell membrane</location>
        <topology evidence="1">Multi-pass membrane protein</topology>
    </subcellularLocation>
</comment>
<evidence type="ECO:0000256" key="2">
    <source>
        <dbReference type="ARBA" id="ARBA00022475"/>
    </source>
</evidence>
<feature type="transmembrane region" description="Helical" evidence="6">
    <location>
        <begin position="400"/>
        <end position="424"/>
    </location>
</feature>
<feature type="domain" description="ABC3 transporter permease C-terminal" evidence="7">
    <location>
        <begin position="313"/>
        <end position="425"/>
    </location>
</feature>
<evidence type="ECO:0000256" key="4">
    <source>
        <dbReference type="ARBA" id="ARBA00022989"/>
    </source>
</evidence>
<dbReference type="Proteomes" id="UP000294498">
    <property type="component" value="Unassembled WGS sequence"/>
</dbReference>
<keyword evidence="5 6" id="KW-0472">Membrane</keyword>